<evidence type="ECO:0000256" key="1">
    <source>
        <dbReference type="SAM" id="MobiDB-lite"/>
    </source>
</evidence>
<keyword evidence="3" id="KW-1185">Reference proteome</keyword>
<dbReference type="EMBL" id="KQ435794">
    <property type="protein sequence ID" value="KOX73583.1"/>
    <property type="molecule type" value="Genomic_DNA"/>
</dbReference>
<evidence type="ECO:0000313" key="3">
    <source>
        <dbReference type="Proteomes" id="UP000053105"/>
    </source>
</evidence>
<reference evidence="2 3" key="1">
    <citation type="submission" date="2015-07" db="EMBL/GenBank/DDBJ databases">
        <title>The genome of Melipona quadrifasciata.</title>
        <authorList>
            <person name="Pan H."/>
            <person name="Kapheim K."/>
        </authorList>
    </citation>
    <scope>NUCLEOTIDE SEQUENCE [LARGE SCALE GENOMIC DNA]</scope>
    <source>
        <strain evidence="2">0111107301</strain>
        <tissue evidence="2">Whole body</tissue>
    </source>
</reference>
<proteinExistence type="predicted"/>
<accession>A0A0M9A0V2</accession>
<feature type="region of interest" description="Disordered" evidence="1">
    <location>
        <begin position="30"/>
        <end position="59"/>
    </location>
</feature>
<gene>
    <name evidence="2" type="ORF">WN51_13660</name>
</gene>
<dbReference type="OrthoDB" id="10514660at2759"/>
<dbReference type="AlphaFoldDB" id="A0A0M9A0V2"/>
<protein>
    <submittedName>
        <fullName evidence="2">Uncharacterized protein</fullName>
    </submittedName>
</protein>
<sequence>MFADYVDEDASIPTGGPLVNDLTLDVNLGRRHAEEERSPKRRARGYSTPPNVPTTRPLSFDHATTTRPLRPPISCVQLHPSSSVPFARQSRLDGPFERNCFASPTHRRTSTRKCSYFLGHRSASSSTNGRLRPRETRERTEISSASALRWFLDVLRDDHGKEGFNSLKTELGDNFVCPVCVPLSVISSALPPQFKATLRNGTTSDAVLNNATQLPDGKVLTSLLASTFLSDDCSIVPSERDRRKRSSLGSGDEVKSRVAGALRVASLNRRGIDVLRGGFFLLPVTSTGVHTFSSGKQREAIRYEFTEVALRQRCFDVTVEKLQRQWILIRAASFARKLEGQGFRPWDELYLYFGN</sequence>
<evidence type="ECO:0000313" key="2">
    <source>
        <dbReference type="EMBL" id="KOX73583.1"/>
    </source>
</evidence>
<dbReference type="Proteomes" id="UP000053105">
    <property type="component" value="Unassembled WGS sequence"/>
</dbReference>
<organism evidence="2 3">
    <name type="scientific">Melipona quadrifasciata</name>
    <dbReference type="NCBI Taxonomy" id="166423"/>
    <lineage>
        <taxon>Eukaryota</taxon>
        <taxon>Metazoa</taxon>
        <taxon>Ecdysozoa</taxon>
        <taxon>Arthropoda</taxon>
        <taxon>Hexapoda</taxon>
        <taxon>Insecta</taxon>
        <taxon>Pterygota</taxon>
        <taxon>Neoptera</taxon>
        <taxon>Endopterygota</taxon>
        <taxon>Hymenoptera</taxon>
        <taxon>Apocrita</taxon>
        <taxon>Aculeata</taxon>
        <taxon>Apoidea</taxon>
        <taxon>Anthophila</taxon>
        <taxon>Apidae</taxon>
        <taxon>Melipona</taxon>
    </lineage>
</organism>
<name>A0A0M9A0V2_9HYME</name>